<reference evidence="2 3" key="1">
    <citation type="submission" date="2019-02" db="EMBL/GenBank/DDBJ databases">
        <title>Opniocepnalus argus genome.</title>
        <authorList>
            <person name="Zhou C."/>
            <person name="Xiao S."/>
        </authorList>
    </citation>
    <scope>NUCLEOTIDE SEQUENCE [LARGE SCALE GENOMIC DNA]</scope>
    <source>
        <strain evidence="2">OARG1902GOOAL</strain>
        <tissue evidence="2">Muscle</tissue>
    </source>
</reference>
<dbReference type="EMBL" id="CM015720">
    <property type="protein sequence ID" value="KAF3694177.1"/>
    <property type="molecule type" value="Genomic_DNA"/>
</dbReference>
<gene>
    <name evidence="2" type="ORF">EXN66_Car009853</name>
</gene>
<feature type="region of interest" description="Disordered" evidence="1">
    <location>
        <begin position="1"/>
        <end position="24"/>
    </location>
</feature>
<dbReference type="Pfam" id="PF15123">
    <property type="entry name" value="DUF4562"/>
    <property type="match status" value="1"/>
</dbReference>
<evidence type="ECO:0000256" key="1">
    <source>
        <dbReference type="SAM" id="MobiDB-lite"/>
    </source>
</evidence>
<accession>A0A6G1PVB2</accession>
<dbReference type="InterPro" id="IPR027814">
    <property type="entry name" value="DUF4562"/>
</dbReference>
<dbReference type="AlphaFoldDB" id="A0A6G1PVB2"/>
<organism evidence="2 3">
    <name type="scientific">Channa argus</name>
    <name type="common">Northern snakehead</name>
    <name type="synonym">Ophicephalus argus</name>
    <dbReference type="NCBI Taxonomy" id="215402"/>
    <lineage>
        <taxon>Eukaryota</taxon>
        <taxon>Metazoa</taxon>
        <taxon>Chordata</taxon>
        <taxon>Craniata</taxon>
        <taxon>Vertebrata</taxon>
        <taxon>Euteleostomi</taxon>
        <taxon>Actinopterygii</taxon>
        <taxon>Neopterygii</taxon>
        <taxon>Teleostei</taxon>
        <taxon>Neoteleostei</taxon>
        <taxon>Acanthomorphata</taxon>
        <taxon>Anabantaria</taxon>
        <taxon>Anabantiformes</taxon>
        <taxon>Channoidei</taxon>
        <taxon>Channidae</taxon>
        <taxon>Channa</taxon>
    </lineage>
</organism>
<dbReference type="PANTHER" id="PTHR34833">
    <property type="entry name" value="GENE, 17359-RELATED"/>
    <property type="match status" value="1"/>
</dbReference>
<evidence type="ECO:0000313" key="2">
    <source>
        <dbReference type="EMBL" id="KAF3694177.1"/>
    </source>
</evidence>
<reference evidence="3" key="2">
    <citation type="submission" date="2019-02" db="EMBL/GenBank/DDBJ databases">
        <title>Opniocepnalus argus Var Kimnra genome.</title>
        <authorList>
            <person name="Zhou C."/>
            <person name="Xiao S."/>
        </authorList>
    </citation>
    <scope>NUCLEOTIDE SEQUENCE [LARGE SCALE GENOMIC DNA]</scope>
</reference>
<feature type="compositionally biased region" description="Polar residues" evidence="1">
    <location>
        <begin position="1"/>
        <end position="11"/>
    </location>
</feature>
<keyword evidence="3" id="KW-1185">Reference proteome</keyword>
<dbReference type="PANTHER" id="PTHR34833:SF1">
    <property type="entry name" value="GENE, 17359-RELATED"/>
    <property type="match status" value="1"/>
</dbReference>
<dbReference type="Proteomes" id="UP000503349">
    <property type="component" value="Chromosome 9"/>
</dbReference>
<evidence type="ECO:0000313" key="3">
    <source>
        <dbReference type="Proteomes" id="UP000503349"/>
    </source>
</evidence>
<protein>
    <submittedName>
        <fullName evidence="2">Uncharacterized protein</fullName>
    </submittedName>
</protein>
<proteinExistence type="predicted"/>
<sequence>MNWSKPSVSQHSRPEYKNSEDMNAEKCGSCKEGTLSFWLWKGHDSGGDLFVAFSFATWLNKRIKRLTSVQPLAENRHKRKQKYAIHVIHQESGPDGIGDYRPRLNYFSQHIGVGASSPEATGDLSYLFRAAPQAPLPMPRKSHVGEVGWGWRYNQLLNSGTLLSNMQIKNMMDDSQQVNTISFIETELRAGGIPPRTTAGGPAC</sequence>
<feature type="compositionally biased region" description="Basic and acidic residues" evidence="1">
    <location>
        <begin position="12"/>
        <end position="24"/>
    </location>
</feature>
<name>A0A6G1PVB2_CHAAH</name>